<sequence>YKCLEHGKEFTRSSSLSEHHCIHAGEKLYPCTHCGKAFNNSTSWINHQHVHTGEKP</sequence>
<keyword evidence="4" id="KW-0862">Zinc</keyword>
<evidence type="ECO:0000313" key="9">
    <source>
        <dbReference type="Proteomes" id="UP000054308"/>
    </source>
</evidence>
<dbReference type="GO" id="GO:0008270">
    <property type="term" value="F:zinc ion binding"/>
    <property type="evidence" value="ECO:0007669"/>
    <property type="project" value="UniProtKB-KW"/>
</dbReference>
<dbReference type="EMBL" id="KL217621">
    <property type="protein sequence ID" value="KFO97198.1"/>
    <property type="molecule type" value="Genomic_DNA"/>
</dbReference>
<dbReference type="FunFam" id="3.30.160.60:FF:002343">
    <property type="entry name" value="Zinc finger protein 33A"/>
    <property type="match status" value="1"/>
</dbReference>
<dbReference type="Proteomes" id="UP000054308">
    <property type="component" value="Unassembled WGS sequence"/>
</dbReference>
<feature type="non-terminal residue" evidence="8">
    <location>
        <position position="56"/>
    </location>
</feature>
<dbReference type="InterPro" id="IPR036236">
    <property type="entry name" value="Znf_C2H2_sf"/>
</dbReference>
<dbReference type="PROSITE" id="PS50157">
    <property type="entry name" value="ZINC_FINGER_C2H2_2"/>
    <property type="match status" value="2"/>
</dbReference>
<evidence type="ECO:0000256" key="4">
    <source>
        <dbReference type="ARBA" id="ARBA00022833"/>
    </source>
</evidence>
<dbReference type="AlphaFoldDB" id="A0A091HLP9"/>
<dbReference type="SMART" id="SM00355">
    <property type="entry name" value="ZnF_C2H2"/>
    <property type="match status" value="2"/>
</dbReference>
<organism evidence="8 9">
    <name type="scientific">Calypte anna</name>
    <name type="common">Anna's hummingbird</name>
    <name type="synonym">Archilochus anna</name>
    <dbReference type="NCBI Taxonomy" id="9244"/>
    <lineage>
        <taxon>Eukaryota</taxon>
        <taxon>Metazoa</taxon>
        <taxon>Chordata</taxon>
        <taxon>Craniata</taxon>
        <taxon>Vertebrata</taxon>
        <taxon>Euteleostomi</taxon>
        <taxon>Archelosauria</taxon>
        <taxon>Archosauria</taxon>
        <taxon>Dinosauria</taxon>
        <taxon>Saurischia</taxon>
        <taxon>Theropoda</taxon>
        <taxon>Coelurosauria</taxon>
        <taxon>Aves</taxon>
        <taxon>Neognathae</taxon>
        <taxon>Neoaves</taxon>
        <taxon>Strisores</taxon>
        <taxon>Apodiformes</taxon>
        <taxon>Trochilidae</taxon>
        <taxon>Calypte</taxon>
    </lineage>
</organism>
<evidence type="ECO:0000313" key="8">
    <source>
        <dbReference type="EMBL" id="KFO97198.1"/>
    </source>
</evidence>
<gene>
    <name evidence="8" type="ORF">N300_04202</name>
</gene>
<dbReference type="STRING" id="9244.A0A091HLP9"/>
<proteinExistence type="predicted"/>
<evidence type="ECO:0000256" key="2">
    <source>
        <dbReference type="ARBA" id="ARBA00022737"/>
    </source>
</evidence>
<keyword evidence="1" id="KW-0479">Metal-binding</keyword>
<dbReference type="SUPFAM" id="SSF57667">
    <property type="entry name" value="beta-beta-alpha zinc fingers"/>
    <property type="match status" value="1"/>
</dbReference>
<feature type="domain" description="C2H2-type" evidence="7">
    <location>
        <begin position="29"/>
        <end position="56"/>
    </location>
</feature>
<evidence type="ECO:0000256" key="3">
    <source>
        <dbReference type="ARBA" id="ARBA00022771"/>
    </source>
</evidence>
<dbReference type="PANTHER" id="PTHR24377">
    <property type="entry name" value="IP01015P-RELATED"/>
    <property type="match status" value="1"/>
</dbReference>
<feature type="non-terminal residue" evidence="8">
    <location>
        <position position="1"/>
    </location>
</feature>
<dbReference type="InterPro" id="IPR050826">
    <property type="entry name" value="Krueppel_C2H2_ZnFinger"/>
</dbReference>
<protein>
    <submittedName>
        <fullName evidence="8">Zinc finger protein 24</fullName>
    </submittedName>
</protein>
<keyword evidence="9" id="KW-1185">Reference proteome</keyword>
<keyword evidence="2" id="KW-0677">Repeat</keyword>
<accession>A0A091HLP9</accession>
<dbReference type="PROSITE" id="PS00028">
    <property type="entry name" value="ZINC_FINGER_C2H2_1"/>
    <property type="match status" value="1"/>
</dbReference>
<dbReference type="Pfam" id="PF00096">
    <property type="entry name" value="zf-C2H2"/>
    <property type="match status" value="1"/>
</dbReference>
<keyword evidence="5" id="KW-0539">Nucleus</keyword>
<keyword evidence="3 6" id="KW-0863">Zinc-finger</keyword>
<name>A0A091HLP9_CALAN</name>
<evidence type="ECO:0000256" key="1">
    <source>
        <dbReference type="ARBA" id="ARBA00022723"/>
    </source>
</evidence>
<dbReference type="Gene3D" id="3.30.160.60">
    <property type="entry name" value="Classic Zinc Finger"/>
    <property type="match status" value="2"/>
</dbReference>
<evidence type="ECO:0000259" key="7">
    <source>
        <dbReference type="PROSITE" id="PS50157"/>
    </source>
</evidence>
<dbReference type="InterPro" id="IPR013087">
    <property type="entry name" value="Znf_C2H2_type"/>
</dbReference>
<evidence type="ECO:0000256" key="5">
    <source>
        <dbReference type="ARBA" id="ARBA00023242"/>
    </source>
</evidence>
<evidence type="ECO:0000256" key="6">
    <source>
        <dbReference type="PROSITE-ProRule" id="PRU00042"/>
    </source>
</evidence>
<reference evidence="8 9" key="1">
    <citation type="submission" date="2014-04" db="EMBL/GenBank/DDBJ databases">
        <title>Genome evolution of avian class.</title>
        <authorList>
            <person name="Zhang G."/>
            <person name="Li C."/>
        </authorList>
    </citation>
    <scope>NUCLEOTIDE SEQUENCE [LARGE SCALE GENOMIC DNA]</scope>
    <source>
        <strain evidence="8">BGI_N300</strain>
    </source>
</reference>
<feature type="domain" description="C2H2-type" evidence="7">
    <location>
        <begin position="1"/>
        <end position="28"/>
    </location>
</feature>